<accession>A0AA38U8D6</accession>
<feature type="compositionally biased region" description="Polar residues" evidence="1">
    <location>
        <begin position="9"/>
        <end position="19"/>
    </location>
</feature>
<dbReference type="Proteomes" id="UP001172457">
    <property type="component" value="Chromosome 1"/>
</dbReference>
<dbReference type="EMBL" id="JARYMX010000001">
    <property type="protein sequence ID" value="KAJ9568006.1"/>
    <property type="molecule type" value="Genomic_DNA"/>
</dbReference>
<reference evidence="2" key="1">
    <citation type="submission" date="2023-03" db="EMBL/GenBank/DDBJ databases">
        <title>Chromosome-scale reference genome and RAD-based genetic map of yellow starthistle (Centaurea solstitialis) reveal putative structural variation and QTLs associated with invader traits.</title>
        <authorList>
            <person name="Reatini B."/>
            <person name="Cang F.A."/>
            <person name="Jiang Q."/>
            <person name="Mckibben M.T.W."/>
            <person name="Barker M.S."/>
            <person name="Rieseberg L.H."/>
            <person name="Dlugosch K.M."/>
        </authorList>
    </citation>
    <scope>NUCLEOTIDE SEQUENCE</scope>
    <source>
        <strain evidence="2">CAN-66</strain>
        <tissue evidence="2">Leaf</tissue>
    </source>
</reference>
<keyword evidence="3" id="KW-1185">Reference proteome</keyword>
<comment type="caution">
    <text evidence="2">The sequence shown here is derived from an EMBL/GenBank/DDBJ whole genome shotgun (WGS) entry which is preliminary data.</text>
</comment>
<name>A0AA38U8D6_9ASTR</name>
<gene>
    <name evidence="2" type="ORF">OSB04_003972</name>
</gene>
<evidence type="ECO:0000313" key="3">
    <source>
        <dbReference type="Proteomes" id="UP001172457"/>
    </source>
</evidence>
<dbReference type="GO" id="GO:0010089">
    <property type="term" value="P:xylem development"/>
    <property type="evidence" value="ECO:0007669"/>
    <property type="project" value="InterPro"/>
</dbReference>
<dbReference type="PANTHER" id="PTHR33974:SF25">
    <property type="entry name" value="SMALL PHOSPHATASE-LIKE PROTEIN 2, PUTATIVE-RELATED"/>
    <property type="match status" value="1"/>
</dbReference>
<organism evidence="2 3">
    <name type="scientific">Centaurea solstitialis</name>
    <name type="common">yellow star-thistle</name>
    <dbReference type="NCBI Taxonomy" id="347529"/>
    <lineage>
        <taxon>Eukaryota</taxon>
        <taxon>Viridiplantae</taxon>
        <taxon>Streptophyta</taxon>
        <taxon>Embryophyta</taxon>
        <taxon>Tracheophyta</taxon>
        <taxon>Spermatophyta</taxon>
        <taxon>Magnoliopsida</taxon>
        <taxon>eudicotyledons</taxon>
        <taxon>Gunneridae</taxon>
        <taxon>Pentapetalae</taxon>
        <taxon>asterids</taxon>
        <taxon>campanulids</taxon>
        <taxon>Asterales</taxon>
        <taxon>Asteraceae</taxon>
        <taxon>Carduoideae</taxon>
        <taxon>Cardueae</taxon>
        <taxon>Centaureinae</taxon>
        <taxon>Centaurea</taxon>
    </lineage>
</organism>
<feature type="region of interest" description="Disordered" evidence="1">
    <location>
        <begin position="1"/>
        <end position="52"/>
    </location>
</feature>
<sequence length="80" mass="9000">MIDDDSLEDTASSPINSPKQAAYFDRVKSKSKNGKTLHNSKEKDGTFEEENKRRVLNPNMELKKRGLCLVPLSSLANYLS</sequence>
<feature type="compositionally biased region" description="Basic and acidic residues" evidence="1">
    <location>
        <begin position="39"/>
        <end position="52"/>
    </location>
</feature>
<proteinExistence type="predicted"/>
<dbReference type="AlphaFoldDB" id="A0AA38U8D6"/>
<protein>
    <submittedName>
        <fullName evidence="2">Uncharacterized protein</fullName>
    </submittedName>
</protein>
<evidence type="ECO:0000256" key="1">
    <source>
        <dbReference type="SAM" id="MobiDB-lite"/>
    </source>
</evidence>
<dbReference type="InterPro" id="IPR039280">
    <property type="entry name" value="VUP"/>
</dbReference>
<evidence type="ECO:0000313" key="2">
    <source>
        <dbReference type="EMBL" id="KAJ9568006.1"/>
    </source>
</evidence>
<dbReference type="PANTHER" id="PTHR33974">
    <property type="entry name" value="VASCULAR-RELATED UNKNOWN PROTEIN 1-RELATED"/>
    <property type="match status" value="1"/>
</dbReference>